<keyword evidence="5 12" id="KW-0732">Signal</keyword>
<reference evidence="15 16" key="1">
    <citation type="journal article" date="2019" name="PLoS ONE">
        <title>Genomic analyses reveal an absence of contemporary introgressive admixture between fin whales and blue whales, despite known hybrids.</title>
        <authorList>
            <person name="Westbury M.V."/>
            <person name="Petersen B."/>
            <person name="Lorenzen E.D."/>
        </authorList>
    </citation>
    <scope>NUCLEOTIDE SEQUENCE [LARGE SCALE GENOMIC DNA]</scope>
    <source>
        <strain evidence="15">FinWhale-01</strain>
    </source>
</reference>
<feature type="signal peptide" evidence="13">
    <location>
        <begin position="1"/>
        <end position="37"/>
    </location>
</feature>
<dbReference type="Proteomes" id="UP000437017">
    <property type="component" value="Unassembled WGS sequence"/>
</dbReference>
<dbReference type="InterPro" id="IPR006053">
    <property type="entry name" value="TNF"/>
</dbReference>
<name>A0A643C9I2_BALPH</name>
<dbReference type="SMART" id="SM00207">
    <property type="entry name" value="TNF"/>
    <property type="match status" value="2"/>
</dbReference>
<dbReference type="Gene3D" id="2.60.120.40">
    <property type="match status" value="2"/>
</dbReference>
<evidence type="ECO:0000256" key="3">
    <source>
        <dbReference type="ARBA" id="ARBA00022514"/>
    </source>
</evidence>
<comment type="subcellular location">
    <subcellularLocation>
        <location evidence="12">Secreted</location>
    </subcellularLocation>
    <subcellularLocation>
        <location evidence="12">Membrane</location>
    </subcellularLocation>
</comment>
<protein>
    <recommendedName>
        <fullName evidence="2 12">Lymphotoxin-alpha</fullName>
        <shortName evidence="12">LT-alpha</shortName>
    </recommendedName>
    <alternativeName>
        <fullName evidence="8 12">TNF-beta</fullName>
    </alternativeName>
    <alternativeName>
        <fullName evidence="9 12">Tumor necrosis factor ligand superfamily member 1</fullName>
    </alternativeName>
</protein>
<sequence length="378" mass="41043">VLPMTPPGRLYLLRVCSTPLLLLLLGLLLALPHEAQGLSGVGLPPSTAQPAHQHPPNHFTRGTFKPAAHLVGDPSTQDSLRWRANTDRAFLRHGFSLSNNSLLVPTSGLYFVYSQVVFSGEGCFPKATPTPLYLAHEVQLFSSQYPFHVPLLSAQKSVCPGPQGPWVRSVYQGAVFLLTRGDQLSTHTDGISHLLLSPSRTLKGGVFMQKLGHHMPLEAKTETSARVLLDLSPSEKDTMSTESMIRDVELAEEALSKTAGGSQGSSSETSSNKPVAHVVANLSAQGQLRWLNTYANTLLANSVKLEDNQLVVPTDGLYLIYSQVLFRGQGCPSTHLFLTHTISRIALEKGDRLSAEINLPDYLDFAESGQVYFGIIAL</sequence>
<dbReference type="InterPro" id="IPR021184">
    <property type="entry name" value="TNF_CS"/>
</dbReference>
<keyword evidence="7 12" id="KW-0325">Glycoprotein</keyword>
<dbReference type="PRINTS" id="PR01236">
    <property type="entry name" value="TNFBETA"/>
</dbReference>
<evidence type="ECO:0000256" key="5">
    <source>
        <dbReference type="ARBA" id="ARBA00022729"/>
    </source>
</evidence>
<evidence type="ECO:0000256" key="13">
    <source>
        <dbReference type="SAM" id="SignalP"/>
    </source>
</evidence>
<dbReference type="CDD" id="cd00184">
    <property type="entry name" value="TNF"/>
    <property type="match status" value="1"/>
</dbReference>
<dbReference type="GO" id="GO:0005615">
    <property type="term" value="C:extracellular space"/>
    <property type="evidence" value="ECO:0007669"/>
    <property type="project" value="UniProtKB-UniRule"/>
</dbReference>
<dbReference type="GO" id="GO:0043123">
    <property type="term" value="P:positive regulation of canonical NF-kappaB signal transduction"/>
    <property type="evidence" value="ECO:0007669"/>
    <property type="project" value="TreeGrafter"/>
</dbReference>
<dbReference type="PANTHER" id="PTHR11471">
    <property type="entry name" value="TUMOR NECROSIS FACTOR FAMILY MEMBER"/>
    <property type="match status" value="1"/>
</dbReference>
<comment type="caution">
    <text evidence="15">The sequence shown here is derived from an EMBL/GenBank/DDBJ whole genome shotgun (WGS) entry which is preliminary data.</text>
</comment>
<dbReference type="GO" id="GO:0045944">
    <property type="term" value="P:positive regulation of transcription by RNA polymerase II"/>
    <property type="evidence" value="ECO:0007669"/>
    <property type="project" value="TreeGrafter"/>
</dbReference>
<dbReference type="EMBL" id="SGJD01002062">
    <property type="protein sequence ID" value="KAB0396883.1"/>
    <property type="molecule type" value="Genomic_DNA"/>
</dbReference>
<evidence type="ECO:0000256" key="7">
    <source>
        <dbReference type="ARBA" id="ARBA00023180"/>
    </source>
</evidence>
<keyword evidence="6 12" id="KW-0472">Membrane</keyword>
<evidence type="ECO:0000256" key="10">
    <source>
        <dbReference type="ARBA" id="ARBA00046146"/>
    </source>
</evidence>
<evidence type="ECO:0000256" key="4">
    <source>
        <dbReference type="ARBA" id="ARBA00022525"/>
    </source>
</evidence>
<dbReference type="GO" id="GO:0009986">
    <property type="term" value="C:cell surface"/>
    <property type="evidence" value="ECO:0007669"/>
    <property type="project" value="TreeGrafter"/>
</dbReference>
<dbReference type="PROSITE" id="PS50049">
    <property type="entry name" value="THD_2"/>
    <property type="match status" value="2"/>
</dbReference>
<dbReference type="AlphaFoldDB" id="A0A643C9I2"/>
<dbReference type="Pfam" id="PF00229">
    <property type="entry name" value="TNF"/>
    <property type="match status" value="2"/>
</dbReference>
<dbReference type="GO" id="GO:2001238">
    <property type="term" value="P:positive regulation of extrinsic apoptotic signaling pathway"/>
    <property type="evidence" value="ECO:0007669"/>
    <property type="project" value="TreeGrafter"/>
</dbReference>
<keyword evidence="16" id="KW-1185">Reference proteome</keyword>
<evidence type="ECO:0000256" key="6">
    <source>
        <dbReference type="ARBA" id="ARBA00023136"/>
    </source>
</evidence>
<evidence type="ECO:0000256" key="1">
    <source>
        <dbReference type="ARBA" id="ARBA00008670"/>
    </source>
</evidence>
<dbReference type="OrthoDB" id="9940698at2759"/>
<evidence type="ECO:0000313" key="16">
    <source>
        <dbReference type="Proteomes" id="UP000437017"/>
    </source>
</evidence>
<dbReference type="InterPro" id="IPR008983">
    <property type="entry name" value="Tumour_necrosis_fac-like_dom"/>
</dbReference>
<feature type="non-terminal residue" evidence="15">
    <location>
        <position position="1"/>
    </location>
</feature>
<evidence type="ECO:0000256" key="12">
    <source>
        <dbReference type="RuleBase" id="RU368120"/>
    </source>
</evidence>
<dbReference type="GO" id="GO:0006959">
    <property type="term" value="P:humoral immune response"/>
    <property type="evidence" value="ECO:0007669"/>
    <property type="project" value="UniProtKB-UniRule"/>
</dbReference>
<evidence type="ECO:0000313" key="15">
    <source>
        <dbReference type="EMBL" id="KAB0396883.1"/>
    </source>
</evidence>
<evidence type="ECO:0000256" key="2">
    <source>
        <dbReference type="ARBA" id="ARBA00018403"/>
    </source>
</evidence>
<evidence type="ECO:0000256" key="9">
    <source>
        <dbReference type="ARBA" id="ARBA00033263"/>
    </source>
</evidence>
<evidence type="ECO:0000256" key="11">
    <source>
        <dbReference type="ARBA" id="ARBA00046860"/>
    </source>
</evidence>
<dbReference type="PROSITE" id="PS00251">
    <property type="entry name" value="THD_1"/>
    <property type="match status" value="2"/>
</dbReference>
<dbReference type="SUPFAM" id="SSF49842">
    <property type="entry name" value="TNF-like"/>
    <property type="match status" value="2"/>
</dbReference>
<comment type="function">
    <text evidence="10 12">Cytokine that in its homotrimeric form binds to TNFRSF1A/TNFR1, TNFRSF1B/TNFBR and TNFRSF14/HVEM. In its heterotrimeric form with LTB binds to TNFRSF3/LTBR. Lymphotoxin is produced by lymphocytes and is cytotoxic for a wide range of tumor cells in vitro and in vivo.</text>
</comment>
<dbReference type="GO" id="GO:0033209">
    <property type="term" value="P:tumor necrosis factor-mediated signaling pathway"/>
    <property type="evidence" value="ECO:0007669"/>
    <property type="project" value="TreeGrafter"/>
</dbReference>
<accession>A0A643C9I2</accession>
<feature type="domain" description="THD" evidence="14">
    <location>
        <begin position="274"/>
        <end position="378"/>
    </location>
</feature>
<keyword evidence="4 12" id="KW-0964">Secreted</keyword>
<dbReference type="PANTHER" id="PTHR11471:SF31">
    <property type="entry name" value="LYMPHOTOXIN-ALPHA"/>
    <property type="match status" value="1"/>
</dbReference>
<keyword evidence="3 12" id="KW-0202">Cytokine</keyword>
<feature type="chain" id="PRO_5024917713" description="Lymphotoxin-alpha" evidence="13">
    <location>
        <begin position="38"/>
        <end position="378"/>
    </location>
</feature>
<dbReference type="InterPro" id="IPR002960">
    <property type="entry name" value="TNF_beta"/>
</dbReference>
<dbReference type="GO" id="GO:0005164">
    <property type="term" value="F:tumor necrosis factor receptor binding"/>
    <property type="evidence" value="ECO:0007669"/>
    <property type="project" value="UniProtKB-UniRule"/>
</dbReference>
<dbReference type="PRINTS" id="PR01234">
    <property type="entry name" value="TNECROSISFCT"/>
</dbReference>
<dbReference type="GO" id="GO:0008625">
    <property type="term" value="P:extrinsic apoptotic signaling pathway via death domain receptors"/>
    <property type="evidence" value="ECO:0007669"/>
    <property type="project" value="TreeGrafter"/>
</dbReference>
<proteinExistence type="inferred from homology"/>
<dbReference type="GO" id="GO:0005125">
    <property type="term" value="F:cytokine activity"/>
    <property type="evidence" value="ECO:0007669"/>
    <property type="project" value="UniProtKB-UniRule"/>
</dbReference>
<comment type="subunit">
    <text evidence="11 12">Homotrimer, and heterotrimer of either two LTB and one LTA subunits or (less prevalent) two LTA and one LTB subunits. Interacts with TNFRSF14.</text>
</comment>
<gene>
    <name evidence="15" type="ORF">E2I00_009798</name>
</gene>
<comment type="similarity">
    <text evidence="1 12">Belongs to the tumor necrosis factor family.</text>
</comment>
<feature type="domain" description="THD" evidence="14">
    <location>
        <begin position="66"/>
        <end position="209"/>
    </location>
</feature>
<dbReference type="InterPro" id="IPR006052">
    <property type="entry name" value="TNF_dom"/>
</dbReference>
<dbReference type="FunFam" id="2.60.120.40:FF:000016">
    <property type="entry name" value="Tumor necrosis factor"/>
    <property type="match status" value="1"/>
</dbReference>
<evidence type="ECO:0000256" key="8">
    <source>
        <dbReference type="ARBA" id="ARBA00033253"/>
    </source>
</evidence>
<evidence type="ECO:0000259" key="14">
    <source>
        <dbReference type="PROSITE" id="PS50049"/>
    </source>
</evidence>
<dbReference type="GO" id="GO:0016020">
    <property type="term" value="C:membrane"/>
    <property type="evidence" value="ECO:0007669"/>
    <property type="project" value="UniProtKB-SubCell"/>
</dbReference>
<organism evidence="15 16">
    <name type="scientific">Balaenoptera physalus</name>
    <name type="common">Fin whale</name>
    <name type="synonym">Balaena physalus</name>
    <dbReference type="NCBI Taxonomy" id="9770"/>
    <lineage>
        <taxon>Eukaryota</taxon>
        <taxon>Metazoa</taxon>
        <taxon>Chordata</taxon>
        <taxon>Craniata</taxon>
        <taxon>Vertebrata</taxon>
        <taxon>Euteleostomi</taxon>
        <taxon>Mammalia</taxon>
        <taxon>Eutheria</taxon>
        <taxon>Laurasiatheria</taxon>
        <taxon>Artiodactyla</taxon>
        <taxon>Whippomorpha</taxon>
        <taxon>Cetacea</taxon>
        <taxon>Mysticeti</taxon>
        <taxon>Balaenopteridae</taxon>
        <taxon>Balaenoptera</taxon>
    </lineage>
</organism>